<dbReference type="InterPro" id="IPR049387">
    <property type="entry name" value="UFSP2-like_2nd"/>
</dbReference>
<comment type="similarity">
    <text evidence="1">Belongs to the peptidase C78 family.</text>
</comment>
<accession>A0ABD3HJ42</accession>
<evidence type="ECO:0000313" key="11">
    <source>
        <dbReference type="Proteomes" id="UP001633002"/>
    </source>
</evidence>
<dbReference type="AlphaFoldDB" id="A0ABD3HJ42"/>
<comment type="caution">
    <text evidence="10">The sequence shown here is derived from an EMBL/GenBank/DDBJ whole genome shotgun (WGS) entry which is preliminary data.</text>
</comment>
<evidence type="ECO:0000256" key="3">
    <source>
        <dbReference type="ARBA" id="ARBA00022786"/>
    </source>
</evidence>
<evidence type="ECO:0000256" key="6">
    <source>
        <dbReference type="ARBA" id="ARBA00067779"/>
    </source>
</evidence>
<evidence type="ECO:0000256" key="4">
    <source>
        <dbReference type="ARBA" id="ARBA00022801"/>
    </source>
</evidence>
<keyword evidence="11" id="KW-1185">Reference proteome</keyword>
<name>A0ABD3HJ42_9MARC</name>
<keyword evidence="3" id="KW-0833">Ubl conjugation pathway</keyword>
<keyword evidence="2" id="KW-0645">Protease</keyword>
<dbReference type="FunFam" id="3.90.70.130:FF:000001">
    <property type="entry name" value="Probable Ufm1-specific protease 2"/>
    <property type="match status" value="1"/>
</dbReference>
<evidence type="ECO:0000256" key="2">
    <source>
        <dbReference type="ARBA" id="ARBA00022670"/>
    </source>
</evidence>
<dbReference type="PANTHER" id="PTHR48153:SF2">
    <property type="entry name" value="UFM1-SPECIFIC PROTEASE 2"/>
    <property type="match status" value="1"/>
</dbReference>
<keyword evidence="5" id="KW-0788">Thiol protease</keyword>
<feature type="compositionally biased region" description="Polar residues" evidence="7">
    <location>
        <begin position="239"/>
        <end position="259"/>
    </location>
</feature>
<dbReference type="PANTHER" id="PTHR48153">
    <property type="entry name" value="UFM1-SPECIFIC PROTEASE 2"/>
    <property type="match status" value="1"/>
</dbReference>
<dbReference type="Proteomes" id="UP001633002">
    <property type="component" value="Unassembled WGS sequence"/>
</dbReference>
<reference evidence="10 11" key="1">
    <citation type="submission" date="2024-09" db="EMBL/GenBank/DDBJ databases">
        <title>Chromosome-scale assembly of Riccia sorocarpa.</title>
        <authorList>
            <person name="Paukszto L."/>
        </authorList>
    </citation>
    <scope>NUCLEOTIDE SEQUENCE [LARGE SCALE GENOMIC DNA]</scope>
    <source>
        <strain evidence="10">LP-2024</strain>
        <tissue evidence="10">Aerial parts of the thallus</tissue>
    </source>
</reference>
<feature type="domain" description="UFSP2 second" evidence="9">
    <location>
        <begin position="264"/>
        <end position="410"/>
    </location>
</feature>
<dbReference type="InterPro" id="IPR012462">
    <property type="entry name" value="UFSP1/2_DUB_cat"/>
</dbReference>
<evidence type="ECO:0000256" key="1">
    <source>
        <dbReference type="ARBA" id="ARBA00008552"/>
    </source>
</evidence>
<organism evidence="10 11">
    <name type="scientific">Riccia sorocarpa</name>
    <dbReference type="NCBI Taxonomy" id="122646"/>
    <lineage>
        <taxon>Eukaryota</taxon>
        <taxon>Viridiplantae</taxon>
        <taxon>Streptophyta</taxon>
        <taxon>Embryophyta</taxon>
        <taxon>Marchantiophyta</taxon>
        <taxon>Marchantiopsida</taxon>
        <taxon>Marchantiidae</taxon>
        <taxon>Marchantiales</taxon>
        <taxon>Ricciaceae</taxon>
        <taxon>Riccia</taxon>
    </lineage>
</organism>
<evidence type="ECO:0000259" key="8">
    <source>
        <dbReference type="Pfam" id="PF07910"/>
    </source>
</evidence>
<gene>
    <name evidence="10" type="ORF">R1sor_005198</name>
</gene>
<feature type="region of interest" description="Disordered" evidence="7">
    <location>
        <begin position="223"/>
        <end position="259"/>
    </location>
</feature>
<evidence type="ECO:0000256" key="7">
    <source>
        <dbReference type="SAM" id="MobiDB-lite"/>
    </source>
</evidence>
<dbReference type="Gene3D" id="3.90.70.130">
    <property type="match status" value="1"/>
</dbReference>
<feature type="compositionally biased region" description="Low complexity" evidence="7">
    <location>
        <begin position="223"/>
        <end position="232"/>
    </location>
</feature>
<dbReference type="Pfam" id="PF07910">
    <property type="entry name" value="Peptidase_C78"/>
    <property type="match status" value="1"/>
</dbReference>
<keyword evidence="4" id="KW-0378">Hydrolase</keyword>
<dbReference type="EMBL" id="JBJQOH010000003">
    <property type="protein sequence ID" value="KAL3691547.1"/>
    <property type="molecule type" value="Genomic_DNA"/>
</dbReference>
<dbReference type="SUPFAM" id="SSF54001">
    <property type="entry name" value="Cysteine proteinases"/>
    <property type="match status" value="1"/>
</dbReference>
<evidence type="ECO:0000259" key="9">
    <source>
        <dbReference type="Pfam" id="PF20908"/>
    </source>
</evidence>
<evidence type="ECO:0000256" key="5">
    <source>
        <dbReference type="ARBA" id="ARBA00022807"/>
    </source>
</evidence>
<dbReference type="GO" id="GO:0006508">
    <property type="term" value="P:proteolysis"/>
    <property type="evidence" value="ECO:0007669"/>
    <property type="project" value="UniProtKB-KW"/>
</dbReference>
<feature type="domain" description="UFSP1/2/DUB catalytic" evidence="8">
    <location>
        <begin position="439"/>
        <end position="629"/>
    </location>
</feature>
<sequence length="637" mass="69719">MGREVHILCPLSIQVGDCLLWLVGSPSVPSAILSAVRCVNFVRDTTEPDFSAEADELHSLLPRGLEISGVIFVENGGIKDLEKAGDLAVDMRRALGQVAGPSKPVEVIVGRAVAGTGVVEYKLYQLGEQPKVEALEISQDPTDFLSIWRNLSLLYCRMEFSVPLYLAPVPDASDYKAQLADAVEHIMRDLKSSRVVLLAKGSTAKAQKLGVVLVQPFNQLKTSETASNSSNASRKEGVQPNSLCSDLSQPPSFLTTSSGAQLPEPVELTVMLQQSHSSNGDVSAPVVHYVPAAENASTIQIMKLSMAVVCMGGSHVPLVDAASDLVLPALRDQLTTMKEISMRNTANKAEVCSYQFCPPGWLHPVTAIYDLSHGETEIALMEWRKKLHRRLRLTLDRPLLRAANAISFKNVDAGARTSGSRRLTDVHVGLVNSGVTGGRQSLIQGSYEYYHYLQDRIDDNGWGCAYRSLQTIVSWFRIQHYTTLPVPSHQEIQQMLVDIGDKEPSFVGSKEWIGAIELSFVLDKLLGVSSKILNVQTGADMPSYCRQLALHFETQGTPVMIGGGVLAYTLLGVDYNELTGDSSFLILDPHYTKGEDLKAIRSGGWVGWKKLVSQTGQPFFLQNKFYNLLLPQRPNTV</sequence>
<dbReference type="InterPro" id="IPR038765">
    <property type="entry name" value="Papain-like_cys_pep_sf"/>
</dbReference>
<dbReference type="Pfam" id="PF20908">
    <property type="entry name" value="UfSP2_N"/>
    <property type="match status" value="1"/>
</dbReference>
<proteinExistence type="inferred from homology"/>
<protein>
    <recommendedName>
        <fullName evidence="6">Probable Ufm1-specific protease</fullName>
    </recommendedName>
</protein>
<evidence type="ECO:0000313" key="10">
    <source>
        <dbReference type="EMBL" id="KAL3691547.1"/>
    </source>
</evidence>
<dbReference type="GO" id="GO:0071567">
    <property type="term" value="F:deUFMylase activity"/>
    <property type="evidence" value="ECO:0007669"/>
    <property type="project" value="UniProtKB-ARBA"/>
</dbReference>